<feature type="region of interest" description="Disordered" evidence="11">
    <location>
        <begin position="128"/>
        <end position="155"/>
    </location>
</feature>
<evidence type="ECO:0000313" key="13">
    <source>
        <dbReference type="EMBL" id="GAV08092.1"/>
    </source>
</evidence>
<evidence type="ECO:0000256" key="5">
    <source>
        <dbReference type="ARBA" id="ARBA00022692"/>
    </source>
</evidence>
<evidence type="ECO:0000256" key="1">
    <source>
        <dbReference type="ARBA" id="ARBA00004651"/>
    </source>
</evidence>
<evidence type="ECO:0000256" key="6">
    <source>
        <dbReference type="ARBA" id="ARBA00022781"/>
    </source>
</evidence>
<organism evidence="13 14">
    <name type="scientific">Ramazzottius varieornatus</name>
    <name type="common">Water bear</name>
    <name type="synonym">Tardigrade</name>
    <dbReference type="NCBI Taxonomy" id="947166"/>
    <lineage>
        <taxon>Eukaryota</taxon>
        <taxon>Metazoa</taxon>
        <taxon>Ecdysozoa</taxon>
        <taxon>Tardigrada</taxon>
        <taxon>Eutardigrada</taxon>
        <taxon>Parachela</taxon>
        <taxon>Hypsibioidea</taxon>
        <taxon>Ramazzottiidae</taxon>
        <taxon>Ramazzottius</taxon>
    </lineage>
</organism>
<evidence type="ECO:0000256" key="8">
    <source>
        <dbReference type="ARBA" id="ARBA00023065"/>
    </source>
</evidence>
<evidence type="ECO:0000256" key="2">
    <source>
        <dbReference type="ARBA" id="ARBA00006513"/>
    </source>
</evidence>
<feature type="transmembrane region" description="Helical" evidence="12">
    <location>
        <begin position="201"/>
        <end position="225"/>
    </location>
</feature>
<feature type="transmembrane region" description="Helical" evidence="12">
    <location>
        <begin position="274"/>
        <end position="292"/>
    </location>
</feature>
<evidence type="ECO:0000256" key="7">
    <source>
        <dbReference type="ARBA" id="ARBA00022989"/>
    </source>
</evidence>
<evidence type="ECO:0000256" key="12">
    <source>
        <dbReference type="SAM" id="Phobius"/>
    </source>
</evidence>
<reference evidence="13 14" key="1">
    <citation type="journal article" date="2016" name="Nat. Commun.">
        <title>Extremotolerant tardigrade genome and improved radiotolerance of human cultured cells by tardigrade-unique protein.</title>
        <authorList>
            <person name="Hashimoto T."/>
            <person name="Horikawa D.D."/>
            <person name="Saito Y."/>
            <person name="Kuwahara H."/>
            <person name="Kozuka-Hata H."/>
            <person name="Shin-I T."/>
            <person name="Minakuchi Y."/>
            <person name="Ohishi K."/>
            <person name="Motoyama A."/>
            <person name="Aizu T."/>
            <person name="Enomoto A."/>
            <person name="Kondo K."/>
            <person name="Tanaka S."/>
            <person name="Hara Y."/>
            <person name="Koshikawa S."/>
            <person name="Sagara H."/>
            <person name="Miura T."/>
            <person name="Yokobori S."/>
            <person name="Miyagawa K."/>
            <person name="Suzuki Y."/>
            <person name="Kubo T."/>
            <person name="Oyama M."/>
            <person name="Kohara Y."/>
            <person name="Fujiyama A."/>
            <person name="Arakawa K."/>
            <person name="Katayama T."/>
            <person name="Toyoda A."/>
            <person name="Kunieda T."/>
        </authorList>
    </citation>
    <scope>NUCLEOTIDE SEQUENCE [LARGE SCALE GENOMIC DNA]</scope>
    <source>
        <strain evidence="13 14">YOKOZUNA-1</strain>
    </source>
</reference>
<sequence length="386" mass="43311">MHSIAVNLCVWFRTLVDETIDEFSRKWSGEGYDIKEATHKLPDLMKLVAEDPGWHPPAPPSAAVTFTASRGADSNHTLASLTICQAETVLANIAQEAAPYLYPFTIEYTLIAAAVWYLIWTNIDAPEESHRPPRPSPYIANDEHTGSSDQQHHSKGTSSMIHVDCRSTNRGLFPGILVLVCTVISIIIFFVTIAAEEYTATALIINNVSELSLYCITAIVTIFAFRETSKLNLNPSAMKHTLDDFLLFIALPCFFIFSFFSIIAGIAAKNPLSIVVNTASMVQVILQTTFIFDGLRRCSNDQGLQKKKPGREMITFLIVCNVAMWTFSTFEIKRSETNPSQMLFYGEFEWSIISHLSVPLTIFYRFHSSVCLADIWRFAYQPAETH</sequence>
<feature type="compositionally biased region" description="Basic and acidic residues" evidence="11">
    <location>
        <begin position="141"/>
        <end position="152"/>
    </location>
</feature>
<name>A0A1D1W3K9_RAMVA</name>
<dbReference type="GO" id="GO:0015252">
    <property type="term" value="F:proton channel activity"/>
    <property type="evidence" value="ECO:0007669"/>
    <property type="project" value="InterPro"/>
</dbReference>
<feature type="transmembrane region" description="Helical" evidence="12">
    <location>
        <begin position="245"/>
        <end position="268"/>
    </location>
</feature>
<comment type="caution">
    <text evidence="13">The sequence shown here is derived from an EMBL/GenBank/DDBJ whole genome shotgun (WGS) entry which is preliminary data.</text>
</comment>
<dbReference type="AlphaFoldDB" id="A0A1D1W3K9"/>
<keyword evidence="6" id="KW-0375">Hydrogen ion transport</keyword>
<dbReference type="PANTHER" id="PTHR21522:SF58">
    <property type="entry name" value="AGAP000074-PA"/>
    <property type="match status" value="1"/>
</dbReference>
<protein>
    <submittedName>
        <fullName evidence="13">Uncharacterized protein</fullName>
    </submittedName>
</protein>
<keyword evidence="9 12" id="KW-0472">Membrane</keyword>
<evidence type="ECO:0000256" key="10">
    <source>
        <dbReference type="ARBA" id="ARBA00023303"/>
    </source>
</evidence>
<dbReference type="InterPro" id="IPR004878">
    <property type="entry name" value="Otopetrin"/>
</dbReference>
<feature type="transmembrane region" description="Helical" evidence="12">
    <location>
        <begin position="313"/>
        <end position="330"/>
    </location>
</feature>
<keyword evidence="5 12" id="KW-0812">Transmembrane</keyword>
<dbReference type="EMBL" id="BDGG01000016">
    <property type="protein sequence ID" value="GAV08092.1"/>
    <property type="molecule type" value="Genomic_DNA"/>
</dbReference>
<keyword evidence="4" id="KW-1003">Cell membrane</keyword>
<dbReference type="Proteomes" id="UP000186922">
    <property type="component" value="Unassembled WGS sequence"/>
</dbReference>
<gene>
    <name evidence="13" type="primary">RvY_17834</name>
    <name evidence="13" type="synonym">RvY_17834.3</name>
    <name evidence="13" type="ORF">RvY_17834-3</name>
</gene>
<evidence type="ECO:0000256" key="3">
    <source>
        <dbReference type="ARBA" id="ARBA00022448"/>
    </source>
</evidence>
<keyword evidence="8" id="KW-0406">Ion transport</keyword>
<dbReference type="PANTHER" id="PTHR21522">
    <property type="entry name" value="PROTON CHANNEL OTOP"/>
    <property type="match status" value="1"/>
</dbReference>
<evidence type="ECO:0000256" key="9">
    <source>
        <dbReference type="ARBA" id="ARBA00023136"/>
    </source>
</evidence>
<keyword evidence="14" id="KW-1185">Reference proteome</keyword>
<dbReference type="Pfam" id="PF03189">
    <property type="entry name" value="Otopetrin"/>
    <property type="match status" value="1"/>
</dbReference>
<dbReference type="OrthoDB" id="6429739at2759"/>
<comment type="subcellular location">
    <subcellularLocation>
        <location evidence="1">Cell membrane</location>
        <topology evidence="1">Multi-pass membrane protein</topology>
    </subcellularLocation>
</comment>
<feature type="transmembrane region" description="Helical" evidence="12">
    <location>
        <begin position="176"/>
        <end position="195"/>
    </location>
</feature>
<evidence type="ECO:0000256" key="4">
    <source>
        <dbReference type="ARBA" id="ARBA00022475"/>
    </source>
</evidence>
<evidence type="ECO:0000256" key="11">
    <source>
        <dbReference type="SAM" id="MobiDB-lite"/>
    </source>
</evidence>
<keyword evidence="3" id="KW-0813">Transport</keyword>
<proteinExistence type="inferred from homology"/>
<keyword evidence="10" id="KW-0407">Ion channel</keyword>
<accession>A0A1D1W3K9</accession>
<dbReference type="GO" id="GO:0005886">
    <property type="term" value="C:plasma membrane"/>
    <property type="evidence" value="ECO:0007669"/>
    <property type="project" value="UniProtKB-SubCell"/>
</dbReference>
<evidence type="ECO:0000313" key="14">
    <source>
        <dbReference type="Proteomes" id="UP000186922"/>
    </source>
</evidence>
<comment type="similarity">
    <text evidence="2">Belongs to the otopetrin family.</text>
</comment>
<keyword evidence="7 12" id="KW-1133">Transmembrane helix</keyword>